<feature type="transmembrane region" description="Helical" evidence="1">
    <location>
        <begin position="51"/>
        <end position="73"/>
    </location>
</feature>
<gene>
    <name evidence="2" type="ORF">Mco01_53180</name>
</gene>
<evidence type="ECO:0000313" key="2">
    <source>
        <dbReference type="EMBL" id="GIH42318.1"/>
    </source>
</evidence>
<dbReference type="RefSeq" id="WP_204059548.1">
    <property type="nucleotide sequence ID" value="NZ_BAAAGP010000017.1"/>
</dbReference>
<dbReference type="Proteomes" id="UP000603904">
    <property type="component" value="Unassembled WGS sequence"/>
</dbReference>
<keyword evidence="1" id="KW-1133">Transmembrane helix</keyword>
<evidence type="ECO:0008006" key="4">
    <source>
        <dbReference type="Google" id="ProtNLM"/>
    </source>
</evidence>
<sequence>MGRERVGEIRISRRTVQIGHEVYPLANISRVQSLRLVWGGRLATLYPLRQIAVTLLLAAVVVAAAGLVPRLGLDTGVDLDDLSRQVAAGAAVLAGVRIAYLLLVLLHRLLVRRSRYALMIETAGTQYAALSGTDENEIHRIKGEIVRAIEDPPAHDRVVQVHGDLVIGEKVGRDKYQVGGAGNSMTVNK</sequence>
<feature type="transmembrane region" description="Helical" evidence="1">
    <location>
        <begin position="85"/>
        <end position="106"/>
    </location>
</feature>
<proteinExistence type="predicted"/>
<keyword evidence="1" id="KW-0812">Transmembrane</keyword>
<organism evidence="2 3">
    <name type="scientific">Microbispora corallina</name>
    <dbReference type="NCBI Taxonomy" id="83302"/>
    <lineage>
        <taxon>Bacteria</taxon>
        <taxon>Bacillati</taxon>
        <taxon>Actinomycetota</taxon>
        <taxon>Actinomycetes</taxon>
        <taxon>Streptosporangiales</taxon>
        <taxon>Streptosporangiaceae</taxon>
        <taxon>Microbispora</taxon>
    </lineage>
</organism>
<evidence type="ECO:0000256" key="1">
    <source>
        <dbReference type="SAM" id="Phobius"/>
    </source>
</evidence>
<dbReference type="InterPro" id="IPR045629">
    <property type="entry name" value="DUF6232"/>
</dbReference>
<dbReference type="Pfam" id="PF19744">
    <property type="entry name" value="DUF6232"/>
    <property type="match status" value="1"/>
</dbReference>
<name>A0ABQ4G5P9_9ACTN</name>
<dbReference type="EMBL" id="BOOC01000030">
    <property type="protein sequence ID" value="GIH42318.1"/>
    <property type="molecule type" value="Genomic_DNA"/>
</dbReference>
<evidence type="ECO:0000313" key="3">
    <source>
        <dbReference type="Proteomes" id="UP000603904"/>
    </source>
</evidence>
<protein>
    <recommendedName>
        <fullName evidence="4">DUF304 domain-containing protein</fullName>
    </recommendedName>
</protein>
<keyword evidence="1" id="KW-0472">Membrane</keyword>
<comment type="caution">
    <text evidence="2">The sequence shown here is derived from an EMBL/GenBank/DDBJ whole genome shotgun (WGS) entry which is preliminary data.</text>
</comment>
<accession>A0ABQ4G5P9</accession>
<keyword evidence="3" id="KW-1185">Reference proteome</keyword>
<reference evidence="2 3" key="1">
    <citation type="submission" date="2021-01" db="EMBL/GenBank/DDBJ databases">
        <title>Whole genome shotgun sequence of Microbispora corallina NBRC 16416.</title>
        <authorList>
            <person name="Komaki H."/>
            <person name="Tamura T."/>
        </authorList>
    </citation>
    <scope>NUCLEOTIDE SEQUENCE [LARGE SCALE GENOMIC DNA]</scope>
    <source>
        <strain evidence="2 3">NBRC 16416</strain>
    </source>
</reference>